<organism evidence="2 3">
    <name type="scientific">Iphiclides podalirius</name>
    <name type="common">scarce swallowtail</name>
    <dbReference type="NCBI Taxonomy" id="110791"/>
    <lineage>
        <taxon>Eukaryota</taxon>
        <taxon>Metazoa</taxon>
        <taxon>Ecdysozoa</taxon>
        <taxon>Arthropoda</taxon>
        <taxon>Hexapoda</taxon>
        <taxon>Insecta</taxon>
        <taxon>Pterygota</taxon>
        <taxon>Neoptera</taxon>
        <taxon>Endopterygota</taxon>
        <taxon>Lepidoptera</taxon>
        <taxon>Glossata</taxon>
        <taxon>Ditrysia</taxon>
        <taxon>Papilionoidea</taxon>
        <taxon>Papilionidae</taxon>
        <taxon>Papilioninae</taxon>
        <taxon>Iphiclides</taxon>
    </lineage>
</organism>
<gene>
    <name evidence="2" type="ORF">IPOD504_LOCUS12035</name>
</gene>
<feature type="region of interest" description="Disordered" evidence="1">
    <location>
        <begin position="1"/>
        <end position="49"/>
    </location>
</feature>
<proteinExistence type="predicted"/>
<feature type="compositionally biased region" description="Gly residues" evidence="1">
    <location>
        <begin position="33"/>
        <end position="45"/>
    </location>
</feature>
<keyword evidence="3" id="KW-1185">Reference proteome</keyword>
<dbReference type="Proteomes" id="UP000837857">
    <property type="component" value="Chromosome 29"/>
</dbReference>
<protein>
    <submittedName>
        <fullName evidence="2">Uncharacterized protein</fullName>
    </submittedName>
</protein>
<sequence>MTSHPPPPPPPPRSKSKGGEHHVIDRTGSVRETGGGGGGGAGLGRPSGAVRREWSPVFAVARMDRTVRLSTTRPLSLVAHAAPGATVTETAADRCGPLASTLSLTPPVVRARRLRGHAVRVHAISF</sequence>
<reference evidence="2" key="1">
    <citation type="submission" date="2022-03" db="EMBL/GenBank/DDBJ databases">
        <authorList>
            <person name="Martin H S."/>
        </authorList>
    </citation>
    <scope>NUCLEOTIDE SEQUENCE</scope>
</reference>
<name>A0ABN8IT02_9NEOP</name>
<feature type="compositionally biased region" description="Pro residues" evidence="1">
    <location>
        <begin position="1"/>
        <end position="13"/>
    </location>
</feature>
<dbReference type="EMBL" id="OW152841">
    <property type="protein sequence ID" value="CAH2062503.1"/>
    <property type="molecule type" value="Genomic_DNA"/>
</dbReference>
<feature type="compositionally biased region" description="Basic and acidic residues" evidence="1">
    <location>
        <begin position="17"/>
        <end position="29"/>
    </location>
</feature>
<evidence type="ECO:0000256" key="1">
    <source>
        <dbReference type="SAM" id="MobiDB-lite"/>
    </source>
</evidence>
<evidence type="ECO:0000313" key="2">
    <source>
        <dbReference type="EMBL" id="CAH2062503.1"/>
    </source>
</evidence>
<feature type="non-terminal residue" evidence="2">
    <location>
        <position position="1"/>
    </location>
</feature>
<accession>A0ABN8IT02</accession>
<evidence type="ECO:0000313" key="3">
    <source>
        <dbReference type="Proteomes" id="UP000837857"/>
    </source>
</evidence>